<evidence type="ECO:0000256" key="1">
    <source>
        <dbReference type="SAM" id="MobiDB-lite"/>
    </source>
</evidence>
<keyword evidence="3" id="KW-1185">Reference proteome</keyword>
<evidence type="ECO:0000313" key="3">
    <source>
        <dbReference type="Proteomes" id="UP000308430"/>
    </source>
</evidence>
<evidence type="ECO:0008006" key="4">
    <source>
        <dbReference type="Google" id="ProtNLM"/>
    </source>
</evidence>
<proteinExistence type="predicted"/>
<evidence type="ECO:0000313" key="2">
    <source>
        <dbReference type="EMBL" id="THF63707.1"/>
    </source>
</evidence>
<dbReference type="AlphaFoldDB" id="A0A4S4AUQ9"/>
<feature type="region of interest" description="Disordered" evidence="1">
    <location>
        <begin position="686"/>
        <end position="718"/>
    </location>
</feature>
<gene>
    <name evidence="2" type="ORF">E6C76_14050</name>
</gene>
<feature type="compositionally biased region" description="Low complexity" evidence="1">
    <location>
        <begin position="697"/>
        <end position="710"/>
    </location>
</feature>
<comment type="caution">
    <text evidence="2">The sequence shown here is derived from an EMBL/GenBank/DDBJ whole genome shotgun (WGS) entry which is preliminary data.</text>
</comment>
<dbReference type="RefSeq" id="WP_136348868.1">
    <property type="nucleotide sequence ID" value="NZ_SSOC01000005.1"/>
</dbReference>
<sequence length="880" mass="94129">MNAPLEAVATTRVAPLDQPLLFQHCRIEMPRGTVMGENVFRLVSFQGQESVSDLFEYQLELHGDSDPAGEAIDFSQIIGRPITVGVAGVQFDDRKLAHQAFLKALDGGGEAQSFALFNGIVASFAIDRPGVYHITMRPMAWRMTLTNRYRILRQMNIREALATLCREHRVEANFDGLAGEDNLASTRTQDWMQAGESDLDFIHRLMARAHIFFYFEHRAGGHRMVFANRAVYPAARPGDAPLRYTFSGEDELGLHEADVVTQYAYQQSMASTGVRGVFTLQREAWDARQPAEPLAGHANFRADSGPDTGELPFHQYKIVQYGYCDSEVRHYAQATDQALRSASLRLDGASRCPFLRAGHRFSMVAAQPGVRPELDGRAFVLTQVQHSSTLDGEYQNQFGATVAGGLLSSAGLQDTQQGVVLATVTSAAGDDAVRDWPYYVPDGFSSGRSTLTDTQGVQAQLHAKGVYVRFSTDTPDTPPVWVKLAAHMQTIPEVGSNVWVTRANDESELPEIQNMVQADGSRTITDSGWTAHSQVGNSYSTSYGDSRSVRFGRPWSRAAVDAAVGLVEKAYARGVFRDAGYARGGNYSYAESEHKEQGMLGESWAYGSNYSYAWGKESKSFSATGRSYHESVTGKCDPALASTEQSDPDALAAVQASKSVVYGDTYSSSVAHGRTKSVSTFHGEVVSRSEHHGDVASTTTVTGTSDNTSTHSGKVTSVSTIHADSENTSTVTGTATNRSTHAIVHNFTAIGAQSSSTAIGASNSNDAIGVSNSNSVTGVRNANALLGVAADVSLSGSVNNVSLTGAAVSANITGSHNGMNVTGSSNNVNVTGNSSSVDVTGESTRIEVLGSGLTLSVRGSTVGIDISGPSIQIPVVMLVV</sequence>
<dbReference type="SUPFAM" id="SSF69279">
    <property type="entry name" value="Phage tail proteins"/>
    <property type="match status" value="2"/>
</dbReference>
<dbReference type="Pfam" id="PF05954">
    <property type="entry name" value="Phage_GPD"/>
    <property type="match status" value="1"/>
</dbReference>
<dbReference type="Gene3D" id="2.30.110.50">
    <property type="match status" value="1"/>
</dbReference>
<dbReference type="EMBL" id="SSOC01000005">
    <property type="protein sequence ID" value="THF63707.1"/>
    <property type="molecule type" value="Genomic_DNA"/>
</dbReference>
<name>A0A4S4AUQ9_9RHOO</name>
<dbReference type="Gene3D" id="3.55.50.10">
    <property type="entry name" value="Baseplate protein-like domains"/>
    <property type="match status" value="1"/>
</dbReference>
<accession>A0A4S4AUQ9</accession>
<dbReference type="Gene3D" id="4.10.220.110">
    <property type="match status" value="1"/>
</dbReference>
<protein>
    <recommendedName>
        <fullName evidence="4">Type VI secretion system tip protein VgrG</fullName>
    </recommendedName>
</protein>
<dbReference type="Proteomes" id="UP000308430">
    <property type="component" value="Unassembled WGS sequence"/>
</dbReference>
<reference evidence="2 3" key="1">
    <citation type="submission" date="2019-04" db="EMBL/GenBank/DDBJ databases">
        <title>Azoarcus nasutitermitis sp. nov. isolated from termite nest.</title>
        <authorList>
            <person name="Lin S.-Y."/>
            <person name="Hameed A."/>
            <person name="Hsu Y.-H."/>
            <person name="Young C.-C."/>
        </authorList>
    </citation>
    <scope>NUCLEOTIDE SEQUENCE [LARGE SCALE GENOMIC DNA]</scope>
    <source>
        <strain evidence="2 3">CC-YHH838</strain>
    </source>
</reference>
<dbReference type="OrthoDB" id="1907165at2"/>
<organism evidence="2 3">
    <name type="scientific">Pseudothauera nasutitermitis</name>
    <dbReference type="NCBI Taxonomy" id="2565930"/>
    <lineage>
        <taxon>Bacteria</taxon>
        <taxon>Pseudomonadati</taxon>
        <taxon>Pseudomonadota</taxon>
        <taxon>Betaproteobacteria</taxon>
        <taxon>Rhodocyclales</taxon>
        <taxon>Zoogloeaceae</taxon>
        <taxon>Pseudothauera</taxon>
    </lineage>
</organism>